<feature type="transmembrane region" description="Helical" evidence="7">
    <location>
        <begin position="187"/>
        <end position="206"/>
    </location>
</feature>
<feature type="transmembrane region" description="Helical" evidence="7">
    <location>
        <begin position="49"/>
        <end position="72"/>
    </location>
</feature>
<keyword evidence="2" id="KW-1003">Cell membrane</keyword>
<dbReference type="RefSeq" id="WP_187786651.1">
    <property type="nucleotide sequence ID" value="NZ_JACTVA010000058.1"/>
</dbReference>
<keyword evidence="3 8" id="KW-0808">Transferase</keyword>
<comment type="caution">
    <text evidence="8">The sequence shown here is derived from an EMBL/GenBank/DDBJ whole genome shotgun (WGS) entry which is preliminary data.</text>
</comment>
<evidence type="ECO:0000256" key="1">
    <source>
        <dbReference type="ARBA" id="ARBA00004651"/>
    </source>
</evidence>
<dbReference type="InterPro" id="IPR000715">
    <property type="entry name" value="Glycosyl_transferase_4"/>
</dbReference>
<feature type="transmembrane region" description="Helical" evidence="7">
    <location>
        <begin position="218"/>
        <end position="237"/>
    </location>
</feature>
<gene>
    <name evidence="8" type="ORF">IBL26_21920</name>
</gene>
<sequence>MTRQALLDHLLFAAGLAALSALLVRLMIAFPILDHPDHRKAHTRPTPKGGGIGIVGAFVAGMLVLFLTARFARVADTQFVGVILAAVAIAIVSLLDDLKDFRFVVKLAAQALAALVAIGSGLVVSRLAIPWVGVVELGLLGPVMTVFWIVACTNAVNFMDGLDSLVSGVMLVACAVLAVVAAQQGAWFLYAACLILGAGILGFLPFNLPPARIFMGDVGSQFLGFILAVLGVAAAKFDTAQLSFLLVPLLLFGLLFDTGFTILRRAWMGERISAPHRTHLYQMAQRSGLPVPVVAAVHIGFALFQGWLALSFESLPGPVKPLVILPPLLVQLAWLGFVAWRVRQAGLSWRAG</sequence>
<keyword evidence="5 7" id="KW-1133">Transmembrane helix</keyword>
<feature type="transmembrane region" description="Helical" evidence="7">
    <location>
        <begin position="131"/>
        <end position="150"/>
    </location>
</feature>
<proteinExistence type="predicted"/>
<feature type="transmembrane region" description="Helical" evidence="7">
    <location>
        <begin position="243"/>
        <end position="267"/>
    </location>
</feature>
<evidence type="ECO:0000256" key="6">
    <source>
        <dbReference type="ARBA" id="ARBA00023136"/>
    </source>
</evidence>
<accession>A0ABR7RT23</accession>
<dbReference type="GO" id="GO:0016740">
    <property type="term" value="F:transferase activity"/>
    <property type="evidence" value="ECO:0007669"/>
    <property type="project" value="UniProtKB-KW"/>
</dbReference>
<protein>
    <submittedName>
        <fullName evidence="8">Undecaprenyl/decaprenyl-phosphate alpha-N-acetylglucosaminyl 1-phosphate transferase</fullName>
    </submittedName>
</protein>
<reference evidence="8 9" key="1">
    <citation type="journal article" date="2013" name="Int. J. Syst. Evol. Microbiol.">
        <title>Roseomonas aerophila sp. nov., isolated from air.</title>
        <authorList>
            <person name="Kim S.J."/>
            <person name="Weon H.Y."/>
            <person name="Ahn J.H."/>
            <person name="Hong S.B."/>
            <person name="Seok S.J."/>
            <person name="Whang K.S."/>
            <person name="Kwon S.W."/>
        </authorList>
    </citation>
    <scope>NUCLEOTIDE SEQUENCE [LARGE SCALE GENOMIC DNA]</scope>
    <source>
        <strain evidence="8 9">NBRC 108923</strain>
    </source>
</reference>
<evidence type="ECO:0000313" key="9">
    <source>
        <dbReference type="Proteomes" id="UP000626026"/>
    </source>
</evidence>
<dbReference type="EMBL" id="JACTVA010000058">
    <property type="protein sequence ID" value="MBC9209518.1"/>
    <property type="molecule type" value="Genomic_DNA"/>
</dbReference>
<dbReference type="CDD" id="cd06853">
    <property type="entry name" value="GT_WecA_like"/>
    <property type="match status" value="1"/>
</dbReference>
<organism evidence="8 9">
    <name type="scientific">Teichococcus aerophilus</name>
    <dbReference type="NCBI Taxonomy" id="1224513"/>
    <lineage>
        <taxon>Bacteria</taxon>
        <taxon>Pseudomonadati</taxon>
        <taxon>Pseudomonadota</taxon>
        <taxon>Alphaproteobacteria</taxon>
        <taxon>Acetobacterales</taxon>
        <taxon>Roseomonadaceae</taxon>
        <taxon>Roseomonas</taxon>
    </lineage>
</organism>
<evidence type="ECO:0000256" key="3">
    <source>
        <dbReference type="ARBA" id="ARBA00022679"/>
    </source>
</evidence>
<evidence type="ECO:0000256" key="5">
    <source>
        <dbReference type="ARBA" id="ARBA00022989"/>
    </source>
</evidence>
<keyword evidence="4 7" id="KW-0812">Transmembrane</keyword>
<keyword evidence="9" id="KW-1185">Reference proteome</keyword>
<evidence type="ECO:0000256" key="2">
    <source>
        <dbReference type="ARBA" id="ARBA00022475"/>
    </source>
</evidence>
<evidence type="ECO:0000256" key="4">
    <source>
        <dbReference type="ARBA" id="ARBA00022692"/>
    </source>
</evidence>
<dbReference type="Proteomes" id="UP000626026">
    <property type="component" value="Unassembled WGS sequence"/>
</dbReference>
<evidence type="ECO:0000256" key="7">
    <source>
        <dbReference type="SAM" id="Phobius"/>
    </source>
</evidence>
<feature type="transmembrane region" description="Helical" evidence="7">
    <location>
        <begin position="107"/>
        <end position="125"/>
    </location>
</feature>
<dbReference type="PANTHER" id="PTHR22926:SF3">
    <property type="entry name" value="UNDECAPRENYL-PHOSPHATE ALPHA-N-ACETYLGLUCOSAMINYL 1-PHOSPHATE TRANSFERASE"/>
    <property type="match status" value="1"/>
</dbReference>
<feature type="transmembrane region" description="Helical" evidence="7">
    <location>
        <begin position="6"/>
        <end position="28"/>
    </location>
</feature>
<comment type="subcellular location">
    <subcellularLocation>
        <location evidence="1">Cell membrane</location>
        <topology evidence="1">Multi-pass membrane protein</topology>
    </subcellularLocation>
</comment>
<name>A0ABR7RT23_9PROT</name>
<evidence type="ECO:0000313" key="8">
    <source>
        <dbReference type="EMBL" id="MBC9209518.1"/>
    </source>
</evidence>
<feature type="transmembrane region" description="Helical" evidence="7">
    <location>
        <begin position="162"/>
        <end position="181"/>
    </location>
</feature>
<keyword evidence="6 7" id="KW-0472">Membrane</keyword>
<dbReference type="PANTHER" id="PTHR22926">
    <property type="entry name" value="PHOSPHO-N-ACETYLMURAMOYL-PENTAPEPTIDE-TRANSFERASE"/>
    <property type="match status" value="1"/>
</dbReference>
<feature type="transmembrane region" description="Helical" evidence="7">
    <location>
        <begin position="78"/>
        <end position="95"/>
    </location>
</feature>
<feature type="transmembrane region" description="Helical" evidence="7">
    <location>
        <begin position="322"/>
        <end position="340"/>
    </location>
</feature>
<dbReference type="Pfam" id="PF00953">
    <property type="entry name" value="Glycos_transf_4"/>
    <property type="match status" value="1"/>
</dbReference>
<feature type="transmembrane region" description="Helical" evidence="7">
    <location>
        <begin position="288"/>
        <end position="310"/>
    </location>
</feature>